<feature type="transmembrane region" description="Helical" evidence="8">
    <location>
        <begin position="239"/>
        <end position="259"/>
    </location>
</feature>
<feature type="transmembrane region" description="Helical" evidence="8">
    <location>
        <begin position="265"/>
        <end position="282"/>
    </location>
</feature>
<evidence type="ECO:0000256" key="4">
    <source>
        <dbReference type="ARBA" id="ARBA00022475"/>
    </source>
</evidence>
<evidence type="ECO:0000256" key="2">
    <source>
        <dbReference type="ARBA" id="ARBA00007362"/>
    </source>
</evidence>
<keyword evidence="5 8" id="KW-0812">Transmembrane</keyword>
<feature type="domain" description="EamA" evidence="9">
    <location>
        <begin position="6"/>
        <end position="140"/>
    </location>
</feature>
<evidence type="ECO:0000256" key="3">
    <source>
        <dbReference type="ARBA" id="ARBA00022448"/>
    </source>
</evidence>
<feature type="transmembrane region" description="Helical" evidence="8">
    <location>
        <begin position="177"/>
        <end position="195"/>
    </location>
</feature>
<dbReference type="EMBL" id="JAUMIS010000001">
    <property type="protein sequence ID" value="MDO3720561.1"/>
    <property type="molecule type" value="Genomic_DNA"/>
</dbReference>
<dbReference type="Pfam" id="PF00892">
    <property type="entry name" value="EamA"/>
    <property type="match status" value="1"/>
</dbReference>
<feature type="transmembrane region" description="Helical" evidence="8">
    <location>
        <begin position="7"/>
        <end position="28"/>
    </location>
</feature>
<evidence type="ECO:0000256" key="8">
    <source>
        <dbReference type="SAM" id="Phobius"/>
    </source>
</evidence>
<sequence>MNDVTRGVWYGLSAYLIWGCFPLFFALFEGIPAYEVLVHRIIWSCVFLSLVITALRRWRPVKLALAEPAKLWRVLACAVLIASNWGIYIYAVETRHVLQASLGYFLTPLVNVALGLFVLRERMAVLQVVAVGLAGVAILVQLVTLGELPWMALALALTFGTYGLLRKQVALDGLSGLFVETLLLLPVGLLAFSWLSTSGQSHYGGDTLHATLLMASGIVTAIPLLLFAGAARRLRLATLGFLMYINPTLQFFLALWVFGEPLSQTQLASFTMIWIALALYSWSSWRSQAARKTALAR</sequence>
<evidence type="ECO:0000256" key="7">
    <source>
        <dbReference type="ARBA" id="ARBA00023136"/>
    </source>
</evidence>
<gene>
    <name evidence="10" type="primary">rarD</name>
    <name evidence="10" type="ORF">QVZ43_02435</name>
</gene>
<dbReference type="InterPro" id="IPR000620">
    <property type="entry name" value="EamA_dom"/>
</dbReference>
<evidence type="ECO:0000259" key="9">
    <source>
        <dbReference type="Pfam" id="PF00892"/>
    </source>
</evidence>
<name>A0ABT8VX58_9GAMM</name>
<dbReference type="RefSeq" id="WP_302908737.1">
    <property type="nucleotide sequence ID" value="NZ_JAUMIS010000001.1"/>
</dbReference>
<feature type="transmembrane region" description="Helical" evidence="8">
    <location>
        <begin position="97"/>
        <end position="117"/>
    </location>
</feature>
<dbReference type="NCBIfam" id="TIGR00688">
    <property type="entry name" value="rarD"/>
    <property type="match status" value="1"/>
</dbReference>
<keyword evidence="6 8" id="KW-1133">Transmembrane helix</keyword>
<evidence type="ECO:0000256" key="6">
    <source>
        <dbReference type="ARBA" id="ARBA00022989"/>
    </source>
</evidence>
<dbReference type="SUPFAM" id="SSF103481">
    <property type="entry name" value="Multidrug resistance efflux transporter EmrE"/>
    <property type="match status" value="2"/>
</dbReference>
<feature type="transmembrane region" description="Helical" evidence="8">
    <location>
        <begin position="148"/>
        <end position="165"/>
    </location>
</feature>
<evidence type="ECO:0000313" key="10">
    <source>
        <dbReference type="EMBL" id="MDO3720561.1"/>
    </source>
</evidence>
<dbReference type="InterPro" id="IPR037185">
    <property type="entry name" value="EmrE-like"/>
</dbReference>
<organism evidence="10 11">
    <name type="scientific">Marinobacter suaedae</name>
    <dbReference type="NCBI Taxonomy" id="3057675"/>
    <lineage>
        <taxon>Bacteria</taxon>
        <taxon>Pseudomonadati</taxon>
        <taxon>Pseudomonadota</taxon>
        <taxon>Gammaproteobacteria</taxon>
        <taxon>Pseudomonadales</taxon>
        <taxon>Marinobacteraceae</taxon>
        <taxon>Marinobacter</taxon>
    </lineage>
</organism>
<keyword evidence="3" id="KW-0813">Transport</keyword>
<dbReference type="InterPro" id="IPR004626">
    <property type="entry name" value="RarD"/>
</dbReference>
<feature type="transmembrane region" description="Helical" evidence="8">
    <location>
        <begin position="124"/>
        <end position="142"/>
    </location>
</feature>
<feature type="transmembrane region" description="Helical" evidence="8">
    <location>
        <begin position="40"/>
        <end position="59"/>
    </location>
</feature>
<comment type="caution">
    <text evidence="10">The sequence shown here is derived from an EMBL/GenBank/DDBJ whole genome shotgun (WGS) entry which is preliminary data.</text>
</comment>
<feature type="transmembrane region" description="Helical" evidence="8">
    <location>
        <begin position="207"/>
        <end position="227"/>
    </location>
</feature>
<keyword evidence="11" id="KW-1185">Reference proteome</keyword>
<evidence type="ECO:0000256" key="1">
    <source>
        <dbReference type="ARBA" id="ARBA00004651"/>
    </source>
</evidence>
<keyword evidence="4" id="KW-1003">Cell membrane</keyword>
<comment type="subcellular location">
    <subcellularLocation>
        <location evidence="1">Cell membrane</location>
        <topology evidence="1">Multi-pass membrane protein</topology>
    </subcellularLocation>
</comment>
<evidence type="ECO:0000256" key="5">
    <source>
        <dbReference type="ARBA" id="ARBA00022692"/>
    </source>
</evidence>
<proteinExistence type="inferred from homology"/>
<reference evidence="10" key="1">
    <citation type="submission" date="2023-07" db="EMBL/GenBank/DDBJ databases">
        <title>Marinobacter sp. chi1 genome sequencing and assembly.</title>
        <authorList>
            <person name="Park S."/>
        </authorList>
    </citation>
    <scope>NUCLEOTIDE SEQUENCE</scope>
    <source>
        <strain evidence="10">Chi1</strain>
    </source>
</reference>
<accession>A0ABT8VX58</accession>
<protein>
    <submittedName>
        <fullName evidence="10">EamA family transporter RarD</fullName>
    </submittedName>
</protein>
<comment type="similarity">
    <text evidence="2">Belongs to the EamA transporter family.</text>
</comment>
<feature type="transmembrane region" description="Helical" evidence="8">
    <location>
        <begin position="71"/>
        <end position="91"/>
    </location>
</feature>
<evidence type="ECO:0000313" key="11">
    <source>
        <dbReference type="Proteomes" id="UP001168640"/>
    </source>
</evidence>
<dbReference type="Proteomes" id="UP001168640">
    <property type="component" value="Unassembled WGS sequence"/>
</dbReference>
<keyword evidence="7 8" id="KW-0472">Membrane</keyword>